<feature type="signal peptide" evidence="1">
    <location>
        <begin position="1"/>
        <end position="30"/>
    </location>
</feature>
<evidence type="ECO:0000313" key="2">
    <source>
        <dbReference type="EMBL" id="SAJ59036.1"/>
    </source>
</evidence>
<dbReference type="AlphaFoldDB" id="A0A162REZ3"/>
<sequence>MYMYSETGVINMKAELLCVLLTITIAKVISENTTVSDEDPETLQYINCIQKYNISGTEVPASGSYAEKCGNACAMKAKGMLTDEGEFIKDRMLSQKFQPYVTSEDIVKMQMAIDFCVKQVSNEGDECEKAYGLMDCMQTKVMESSRSMK</sequence>
<dbReference type="EMBL" id="LT555351">
    <property type="protein sequence ID" value="SAJ59036.1"/>
    <property type="molecule type" value="mRNA"/>
</dbReference>
<proteinExistence type="evidence at transcript level"/>
<dbReference type="InterPro" id="IPR006170">
    <property type="entry name" value="PBP/GOBP"/>
</dbReference>
<dbReference type="CDD" id="cd23992">
    <property type="entry name" value="PBP_GOBP"/>
    <property type="match status" value="1"/>
</dbReference>
<reference evidence="2" key="1">
    <citation type="submission" date="2016-03" db="EMBL/GenBank/DDBJ databases">
        <title>Under expression of chemosensory genes in domiciliary bugs of the Chagas disease vector Triatoma brasiliensis.</title>
        <authorList>
            <person name="Marchant A."/>
            <person name="Mougel F."/>
            <person name="Jacquin-Joly E."/>
            <person name="Costa J."/>
            <person name="Almeida C.E."/>
            <person name="Harry M."/>
        </authorList>
    </citation>
    <scope>NUCLEOTIDE SEQUENCE</scope>
    <source>
        <tissue evidence="2">Head antenna rostrum</tissue>
    </source>
</reference>
<dbReference type="InterPro" id="IPR036728">
    <property type="entry name" value="PBP_GOBP_sf"/>
</dbReference>
<feature type="chain" id="PRO_5007839019" evidence="1">
    <location>
        <begin position="31"/>
        <end position="149"/>
    </location>
</feature>
<protein>
    <submittedName>
        <fullName evidence="2">Putative odorant-binding protein</fullName>
    </submittedName>
</protein>
<organism evidence="2">
    <name type="scientific">Triatoma brasiliensis</name>
    <name type="common">Blood-sucking bug</name>
    <dbReference type="NCBI Taxonomy" id="65344"/>
    <lineage>
        <taxon>Eukaryota</taxon>
        <taxon>Metazoa</taxon>
        <taxon>Ecdysozoa</taxon>
        <taxon>Arthropoda</taxon>
        <taxon>Hexapoda</taxon>
        <taxon>Insecta</taxon>
        <taxon>Pterygota</taxon>
        <taxon>Neoptera</taxon>
        <taxon>Paraneoptera</taxon>
        <taxon>Hemiptera</taxon>
        <taxon>Heteroptera</taxon>
        <taxon>Panheteroptera</taxon>
        <taxon>Cimicomorpha</taxon>
        <taxon>Reduviidae</taxon>
        <taxon>Triatominae</taxon>
        <taxon>Triatoma</taxon>
    </lineage>
</organism>
<dbReference type="GO" id="GO:0005549">
    <property type="term" value="F:odorant binding"/>
    <property type="evidence" value="ECO:0007669"/>
    <property type="project" value="InterPro"/>
</dbReference>
<dbReference type="Gene3D" id="1.10.238.20">
    <property type="entry name" value="Pheromone/general odorant binding protein domain"/>
    <property type="match status" value="1"/>
</dbReference>
<name>A0A162REZ3_TRIBS</name>
<dbReference type="SUPFAM" id="SSF47565">
    <property type="entry name" value="Insect pheromone/odorant-binding proteins"/>
    <property type="match status" value="1"/>
</dbReference>
<accession>A0A162REZ3</accession>
<evidence type="ECO:0000256" key="1">
    <source>
        <dbReference type="SAM" id="SignalP"/>
    </source>
</evidence>
<dbReference type="Pfam" id="PF01395">
    <property type="entry name" value="PBP_GOBP"/>
    <property type="match status" value="1"/>
</dbReference>
<keyword evidence="1" id="KW-0732">Signal</keyword>
<gene>
    <name evidence="2" type="primary">TbraOBP21</name>
</gene>